<dbReference type="GO" id="GO:0005506">
    <property type="term" value="F:iron ion binding"/>
    <property type="evidence" value="ECO:0007669"/>
    <property type="project" value="TreeGrafter"/>
</dbReference>
<dbReference type="Pfam" id="PF00487">
    <property type="entry name" value="FA_desaturase"/>
    <property type="match status" value="1"/>
</dbReference>
<comment type="subcellular location">
    <subcellularLocation>
        <location evidence="1">Membrane</location>
        <topology evidence="1">Multi-pass membrane protein</topology>
    </subcellularLocation>
</comment>
<keyword evidence="4 13" id="KW-0812">Transmembrane</keyword>
<dbReference type="GO" id="GO:0006636">
    <property type="term" value="P:unsaturated fatty acid biosynthetic process"/>
    <property type="evidence" value="ECO:0007669"/>
    <property type="project" value="TreeGrafter"/>
</dbReference>
<evidence type="ECO:0000256" key="1">
    <source>
        <dbReference type="ARBA" id="ARBA00004141"/>
    </source>
</evidence>
<keyword evidence="10" id="KW-0443">Lipid metabolism</keyword>
<dbReference type="CDD" id="cd03505">
    <property type="entry name" value="Delta9-FADS-like"/>
    <property type="match status" value="1"/>
</dbReference>
<evidence type="ECO:0000256" key="2">
    <source>
        <dbReference type="ARBA" id="ARBA00009295"/>
    </source>
</evidence>
<dbReference type="InterPro" id="IPR001522">
    <property type="entry name" value="FADS-1_CS"/>
</dbReference>
<comment type="cofactor">
    <cofactor evidence="13">
        <name>Fe(2+)</name>
        <dbReference type="ChEBI" id="CHEBI:29033"/>
    </cofactor>
</comment>
<feature type="transmembrane region" description="Helical" evidence="14">
    <location>
        <begin position="186"/>
        <end position="207"/>
    </location>
</feature>
<dbReference type="PROSITE" id="PS00476">
    <property type="entry name" value="FATTY_ACID_DESATUR_1"/>
    <property type="match status" value="1"/>
</dbReference>
<evidence type="ECO:0000256" key="4">
    <source>
        <dbReference type="ARBA" id="ARBA00022692"/>
    </source>
</evidence>
<feature type="transmembrane region" description="Helical" evidence="14">
    <location>
        <begin position="213"/>
        <end position="233"/>
    </location>
</feature>
<feature type="domain" description="Fatty acid desaturase" evidence="15">
    <location>
        <begin position="67"/>
        <end position="274"/>
    </location>
</feature>
<dbReference type="PRINTS" id="PR00075">
    <property type="entry name" value="FACDDSATRASE"/>
</dbReference>
<dbReference type="PANTHER" id="PTHR11351:SF31">
    <property type="entry name" value="DESATURASE 1, ISOFORM A-RELATED"/>
    <property type="match status" value="1"/>
</dbReference>
<keyword evidence="8 13" id="KW-0560">Oxidoreductase</keyword>
<evidence type="ECO:0000256" key="8">
    <source>
        <dbReference type="ARBA" id="ARBA00023002"/>
    </source>
</evidence>
<evidence type="ECO:0000313" key="16">
    <source>
        <dbReference type="EMBL" id="ACY82357.1"/>
    </source>
</evidence>
<evidence type="ECO:0000259" key="15">
    <source>
        <dbReference type="Pfam" id="PF00487"/>
    </source>
</evidence>
<evidence type="ECO:0000256" key="3">
    <source>
        <dbReference type="ARBA" id="ARBA00022516"/>
    </source>
</evidence>
<sequence length="346" mass="40063">MAPNNTVASGVLFENDAKTEDFGLDTTPVKTASDRKMQIVWGSVLQFGLFHVAALYGAKLFFTSAKWQTDAFAFLLYIMSTLGITAGVHRLWTHRAYKAKWPLRLILIAFNTLAFQDPVMKWVRDHRLHHKYSDTDADPHNATRGFFFSHMGWLMVRKHPEVLRKGKDIDLSDLYADPIVTFQKKYYMILMPLTCFVMPTLIPAYYWNESYSTAFFVAGFFRYITLINTTFLVNSAAHMWGNKPYDKYINPVQNISVSLLTLGEGYHNYHHAFPWDYRAAEFGFDYLNLSTHFINFFSKIGWAYDLKTIQDDIMRKRIIRTGDGSHELWGLNDKGQPKEGIENVLQ</sequence>
<accession>D1MAD7</accession>
<comment type="domain">
    <text evidence="13">The histidine box domains are involved in binding the catalytic metal ions.</text>
</comment>
<keyword evidence="11 14" id="KW-0472">Membrane</keyword>
<feature type="transmembrane region" description="Helical" evidence="14">
    <location>
        <begin position="39"/>
        <end position="62"/>
    </location>
</feature>
<protein>
    <submittedName>
        <fullName evidence="16">Acyl-CoA delta-9 desaturase</fullName>
    </submittedName>
</protein>
<proteinExistence type="evidence at transcript level"/>
<dbReference type="GO" id="GO:0005789">
    <property type="term" value="C:endoplasmic reticulum membrane"/>
    <property type="evidence" value="ECO:0007669"/>
    <property type="project" value="TreeGrafter"/>
</dbReference>
<evidence type="ECO:0000256" key="7">
    <source>
        <dbReference type="ARBA" id="ARBA00022989"/>
    </source>
</evidence>
<organism evidence="16">
    <name type="scientific">Thitarodes pui</name>
    <name type="common">Moth</name>
    <name type="synonym">Hepialus pui</name>
    <dbReference type="NCBI Taxonomy" id="507567"/>
    <lineage>
        <taxon>Eukaryota</taxon>
        <taxon>Metazoa</taxon>
        <taxon>Ecdysozoa</taxon>
        <taxon>Arthropoda</taxon>
        <taxon>Hexapoda</taxon>
        <taxon>Insecta</taxon>
        <taxon>Pterygota</taxon>
        <taxon>Neoptera</taxon>
        <taxon>Endopterygota</taxon>
        <taxon>Lepidoptera</taxon>
        <taxon>Glossata</taxon>
        <taxon>Exoporia</taxon>
        <taxon>Hepialoidea</taxon>
        <taxon>Hepialidae</taxon>
        <taxon>Thitarodes</taxon>
    </lineage>
</organism>
<evidence type="ECO:0000256" key="10">
    <source>
        <dbReference type="ARBA" id="ARBA00023098"/>
    </source>
</evidence>
<evidence type="ECO:0000256" key="11">
    <source>
        <dbReference type="ARBA" id="ARBA00023136"/>
    </source>
</evidence>
<dbReference type="AlphaFoldDB" id="D1MAD7"/>
<evidence type="ECO:0000256" key="6">
    <source>
        <dbReference type="ARBA" id="ARBA00022832"/>
    </source>
</evidence>
<evidence type="ECO:0000256" key="14">
    <source>
        <dbReference type="SAM" id="Phobius"/>
    </source>
</evidence>
<keyword evidence="9" id="KW-0408">Iron</keyword>
<dbReference type="EMBL" id="GU126468">
    <property type="protein sequence ID" value="ACY82357.1"/>
    <property type="molecule type" value="mRNA"/>
</dbReference>
<name>D1MAD7_THIPU</name>
<reference evidence="16" key="1">
    <citation type="submission" date="2009-10" db="EMBL/GenBank/DDBJ databases">
        <title>Cloning and Expression of Acyl-CoA Delta-9 Desaturase in Thitarodes pui.</title>
        <authorList>
            <person name="Zou Z."/>
            <person name="Zhou Q."/>
            <person name="Zhang G."/>
        </authorList>
    </citation>
    <scope>NUCLEOTIDE SEQUENCE</scope>
</reference>
<evidence type="ECO:0000256" key="9">
    <source>
        <dbReference type="ARBA" id="ARBA00023004"/>
    </source>
</evidence>
<evidence type="ECO:0000256" key="12">
    <source>
        <dbReference type="ARBA" id="ARBA00023160"/>
    </source>
</evidence>
<evidence type="ECO:0000256" key="13">
    <source>
        <dbReference type="RuleBase" id="RU000581"/>
    </source>
</evidence>
<keyword evidence="7 14" id="KW-1133">Transmembrane helix</keyword>
<dbReference type="GO" id="GO:0004768">
    <property type="term" value="F:stearoyl-CoA 9-desaturase activity"/>
    <property type="evidence" value="ECO:0007669"/>
    <property type="project" value="TreeGrafter"/>
</dbReference>
<comment type="similarity">
    <text evidence="2 13">Belongs to the fatty acid desaturase type 1 family.</text>
</comment>
<dbReference type="InterPro" id="IPR015876">
    <property type="entry name" value="Acyl-CoA_DS"/>
</dbReference>
<keyword evidence="6" id="KW-0276">Fatty acid metabolism</keyword>
<feature type="transmembrane region" description="Helical" evidence="14">
    <location>
        <begin position="74"/>
        <end position="92"/>
    </location>
</feature>
<dbReference type="InterPro" id="IPR005804">
    <property type="entry name" value="FA_desaturase_dom"/>
</dbReference>
<keyword evidence="12 13" id="KW-0275">Fatty acid biosynthesis</keyword>
<keyword evidence="5" id="KW-0479">Metal-binding</keyword>
<evidence type="ECO:0000256" key="5">
    <source>
        <dbReference type="ARBA" id="ARBA00022723"/>
    </source>
</evidence>
<keyword evidence="3 13" id="KW-0444">Lipid biosynthesis</keyword>
<dbReference type="PANTHER" id="PTHR11351">
    <property type="entry name" value="ACYL-COA DESATURASE"/>
    <property type="match status" value="1"/>
</dbReference>